<evidence type="ECO:0000313" key="2">
    <source>
        <dbReference type="Proteomes" id="UP000297900"/>
    </source>
</evidence>
<reference evidence="1 2" key="1">
    <citation type="submission" date="2019-03" db="EMBL/GenBank/DDBJ databases">
        <title>Cohnella endophytica sp. nov., a novel endophytic bacterium isolated from bark of Sonneratia apetala.</title>
        <authorList>
            <person name="Tuo L."/>
        </authorList>
    </citation>
    <scope>NUCLEOTIDE SEQUENCE [LARGE SCALE GENOMIC DNA]</scope>
    <source>
        <strain evidence="1 2">CCTCC AB 208254</strain>
    </source>
</reference>
<dbReference type="Proteomes" id="UP000297900">
    <property type="component" value="Unassembled WGS sequence"/>
</dbReference>
<comment type="caution">
    <text evidence="1">The sequence shown here is derived from an EMBL/GenBank/DDBJ whole genome shotgun (WGS) entry which is preliminary data.</text>
</comment>
<protein>
    <recommendedName>
        <fullName evidence="3">YolD-like family protein</fullName>
    </recommendedName>
</protein>
<sequence>MTKKPEGNAYSQERQVLDPREWEAIMRVLMESLGMQTAAKFHLNDPFEDCAVIGVVERVDPYNRTFTVDGERFKIEDIIGASEL</sequence>
<gene>
    <name evidence="1" type="ORF">E2980_11690</name>
</gene>
<evidence type="ECO:0008006" key="3">
    <source>
        <dbReference type="Google" id="ProtNLM"/>
    </source>
</evidence>
<proteinExistence type="predicted"/>
<name>A0A4Y8LX66_9BACL</name>
<dbReference type="AlphaFoldDB" id="A0A4Y8LX66"/>
<dbReference type="RefSeq" id="WP_135152367.1">
    <property type="nucleotide sequence ID" value="NZ_SOMN01000014.1"/>
</dbReference>
<keyword evidence="2" id="KW-1185">Reference proteome</keyword>
<dbReference type="EMBL" id="SOMN01000014">
    <property type="protein sequence ID" value="TFE26276.1"/>
    <property type="molecule type" value="Genomic_DNA"/>
</dbReference>
<evidence type="ECO:0000313" key="1">
    <source>
        <dbReference type="EMBL" id="TFE26276.1"/>
    </source>
</evidence>
<organism evidence="1 2">
    <name type="scientific">Cohnella luojiensis</name>
    <dbReference type="NCBI Taxonomy" id="652876"/>
    <lineage>
        <taxon>Bacteria</taxon>
        <taxon>Bacillati</taxon>
        <taxon>Bacillota</taxon>
        <taxon>Bacilli</taxon>
        <taxon>Bacillales</taxon>
        <taxon>Paenibacillaceae</taxon>
        <taxon>Cohnella</taxon>
    </lineage>
</organism>
<dbReference type="OrthoDB" id="2376882at2"/>
<accession>A0A4Y8LX66</accession>